<evidence type="ECO:0008006" key="3">
    <source>
        <dbReference type="Google" id="ProtNLM"/>
    </source>
</evidence>
<keyword evidence="2" id="KW-1185">Reference proteome</keyword>
<evidence type="ECO:0000313" key="1">
    <source>
        <dbReference type="EMBL" id="SBT08866.1"/>
    </source>
</evidence>
<gene>
    <name evidence="1" type="ORF">ACCAA_640046</name>
</gene>
<sequence length="161" mass="17396">MTREDLRDELLAPILQWTRLGRQMNQMMLASIEVVTQRSYGLLRGHTAAEGHDWAEMGLMTSEKVSVPIESMVAMATAMPAEVWKFWTRSGEAMSACAGSAMSLASSRSADEMRERQAQFGQALLGSALACYQLAGSAATVADAGLAPVLRQVTDNAERLG</sequence>
<dbReference type="RefSeq" id="WP_186408493.1">
    <property type="nucleotide sequence ID" value="NZ_FLQX01000143.1"/>
</dbReference>
<proteinExistence type="predicted"/>
<reference evidence="1 2" key="1">
    <citation type="submission" date="2016-06" db="EMBL/GenBank/DDBJ databases">
        <authorList>
            <person name="Kjaerup R.B."/>
            <person name="Dalgaard T.S."/>
            <person name="Juul-Madsen H.R."/>
        </authorList>
    </citation>
    <scope>NUCLEOTIDE SEQUENCE [LARGE SCALE GENOMIC DNA]</scope>
    <source>
        <strain evidence="1">3</strain>
    </source>
</reference>
<evidence type="ECO:0000313" key="2">
    <source>
        <dbReference type="Proteomes" id="UP000199169"/>
    </source>
</evidence>
<accession>A0A1A8XVW4</accession>
<organism evidence="1 2">
    <name type="scientific">Candidatus Accumulibacter aalborgensis</name>
    <dbReference type="NCBI Taxonomy" id="1860102"/>
    <lineage>
        <taxon>Bacteria</taxon>
        <taxon>Pseudomonadati</taxon>
        <taxon>Pseudomonadota</taxon>
        <taxon>Betaproteobacteria</taxon>
        <taxon>Candidatus Accumulibacter</taxon>
    </lineage>
</organism>
<protein>
    <recommendedName>
        <fullName evidence="3">Phasin domain-containing protein</fullName>
    </recommendedName>
</protein>
<dbReference type="AlphaFoldDB" id="A0A1A8XVW4"/>
<dbReference type="Proteomes" id="UP000199169">
    <property type="component" value="Unassembled WGS sequence"/>
</dbReference>
<name>A0A1A8XVW4_9PROT</name>
<dbReference type="EMBL" id="FLQX01000143">
    <property type="protein sequence ID" value="SBT08866.1"/>
    <property type="molecule type" value="Genomic_DNA"/>
</dbReference>